<evidence type="ECO:0000313" key="2">
    <source>
        <dbReference type="EMBL" id="MFC4525204.1"/>
    </source>
</evidence>
<evidence type="ECO:0000256" key="1">
    <source>
        <dbReference type="SAM" id="Phobius"/>
    </source>
</evidence>
<dbReference type="Proteomes" id="UP001595961">
    <property type="component" value="Unassembled WGS sequence"/>
</dbReference>
<accession>A0ABV9BWS9</accession>
<comment type="caution">
    <text evidence="2">The sequence shown here is derived from an EMBL/GenBank/DDBJ whole genome shotgun (WGS) entry which is preliminary data.</text>
</comment>
<feature type="transmembrane region" description="Helical" evidence="1">
    <location>
        <begin position="12"/>
        <end position="36"/>
    </location>
</feature>
<proteinExistence type="predicted"/>
<feature type="transmembrane region" description="Helical" evidence="1">
    <location>
        <begin position="94"/>
        <end position="116"/>
    </location>
</feature>
<keyword evidence="1" id="KW-0812">Transmembrane</keyword>
<keyword evidence="1" id="KW-0472">Membrane</keyword>
<evidence type="ECO:0000313" key="3">
    <source>
        <dbReference type="Proteomes" id="UP001595961"/>
    </source>
</evidence>
<dbReference type="EMBL" id="JBHSGA010000003">
    <property type="protein sequence ID" value="MFC4525204.1"/>
    <property type="molecule type" value="Genomic_DNA"/>
</dbReference>
<protein>
    <recommendedName>
        <fullName evidence="4">Transmembrane protein</fullName>
    </recommendedName>
</protein>
<keyword evidence="3" id="KW-1185">Reference proteome</keyword>
<sequence>MPYDQSWMGYGLIGGLEAGVIAALVAFLLFGLIHWFGRTQGWSLGFEISWAAVLSMLLAGGVDLWNLFYFNYGRLQSLELLRARLAEVHDPDSIGLRVLCEFVGVVIGVYLGWLLFARRRLS</sequence>
<organism evidence="2 3">
    <name type="scientific">Dyella halodurans</name>
    <dbReference type="NCBI Taxonomy" id="1920171"/>
    <lineage>
        <taxon>Bacteria</taxon>
        <taxon>Pseudomonadati</taxon>
        <taxon>Pseudomonadota</taxon>
        <taxon>Gammaproteobacteria</taxon>
        <taxon>Lysobacterales</taxon>
        <taxon>Rhodanobacteraceae</taxon>
        <taxon>Dyella</taxon>
    </lineage>
</organism>
<gene>
    <name evidence="2" type="ORF">ACFO5W_01025</name>
</gene>
<feature type="transmembrane region" description="Helical" evidence="1">
    <location>
        <begin position="48"/>
        <end position="70"/>
    </location>
</feature>
<dbReference type="RefSeq" id="WP_266149882.1">
    <property type="nucleotide sequence ID" value="NZ_CP064028.1"/>
</dbReference>
<keyword evidence="1" id="KW-1133">Transmembrane helix</keyword>
<reference evidence="3" key="1">
    <citation type="journal article" date="2019" name="Int. J. Syst. Evol. Microbiol.">
        <title>The Global Catalogue of Microorganisms (GCM) 10K type strain sequencing project: providing services to taxonomists for standard genome sequencing and annotation.</title>
        <authorList>
            <consortium name="The Broad Institute Genomics Platform"/>
            <consortium name="The Broad Institute Genome Sequencing Center for Infectious Disease"/>
            <person name="Wu L."/>
            <person name="Ma J."/>
        </authorList>
    </citation>
    <scope>NUCLEOTIDE SEQUENCE [LARGE SCALE GENOMIC DNA]</scope>
    <source>
        <strain evidence="3">CCM 4481</strain>
    </source>
</reference>
<name>A0ABV9BWS9_9GAMM</name>
<evidence type="ECO:0008006" key="4">
    <source>
        <dbReference type="Google" id="ProtNLM"/>
    </source>
</evidence>